<evidence type="ECO:0000313" key="2">
    <source>
        <dbReference type="EMBL" id="TWT74497.1"/>
    </source>
</evidence>
<dbReference type="EMBL" id="SJPO01000008">
    <property type="protein sequence ID" value="TWT74497.1"/>
    <property type="molecule type" value="Genomic_DNA"/>
</dbReference>
<evidence type="ECO:0000313" key="3">
    <source>
        <dbReference type="Proteomes" id="UP000318478"/>
    </source>
</evidence>
<organism evidence="2 3">
    <name type="scientific">Posidoniimonas polymericola</name>
    <dbReference type="NCBI Taxonomy" id="2528002"/>
    <lineage>
        <taxon>Bacteria</taxon>
        <taxon>Pseudomonadati</taxon>
        <taxon>Planctomycetota</taxon>
        <taxon>Planctomycetia</taxon>
        <taxon>Pirellulales</taxon>
        <taxon>Lacipirellulaceae</taxon>
        <taxon>Posidoniimonas</taxon>
    </lineage>
</organism>
<feature type="signal peptide" evidence="1">
    <location>
        <begin position="1"/>
        <end position="22"/>
    </location>
</feature>
<protein>
    <recommendedName>
        <fullName evidence="4">PEP-CTERM protein-sorting domain-containing protein</fullName>
    </recommendedName>
</protein>
<proteinExistence type="predicted"/>
<keyword evidence="3" id="KW-1185">Reference proteome</keyword>
<evidence type="ECO:0008006" key="4">
    <source>
        <dbReference type="Google" id="ProtNLM"/>
    </source>
</evidence>
<dbReference type="Proteomes" id="UP000318478">
    <property type="component" value="Unassembled WGS sequence"/>
</dbReference>
<reference evidence="2 3" key="1">
    <citation type="submission" date="2019-02" db="EMBL/GenBank/DDBJ databases">
        <title>Deep-cultivation of Planctomycetes and their phenomic and genomic characterization uncovers novel biology.</title>
        <authorList>
            <person name="Wiegand S."/>
            <person name="Jogler M."/>
            <person name="Boedeker C."/>
            <person name="Pinto D."/>
            <person name="Vollmers J."/>
            <person name="Rivas-Marin E."/>
            <person name="Kohn T."/>
            <person name="Peeters S.H."/>
            <person name="Heuer A."/>
            <person name="Rast P."/>
            <person name="Oberbeckmann S."/>
            <person name="Bunk B."/>
            <person name="Jeske O."/>
            <person name="Meyerdierks A."/>
            <person name="Storesund J.E."/>
            <person name="Kallscheuer N."/>
            <person name="Luecker S."/>
            <person name="Lage O.M."/>
            <person name="Pohl T."/>
            <person name="Merkel B.J."/>
            <person name="Hornburger P."/>
            <person name="Mueller R.-W."/>
            <person name="Bruemmer F."/>
            <person name="Labrenz M."/>
            <person name="Spormann A.M."/>
            <person name="Op Den Camp H."/>
            <person name="Overmann J."/>
            <person name="Amann R."/>
            <person name="Jetten M.S.M."/>
            <person name="Mascher T."/>
            <person name="Medema M.H."/>
            <person name="Devos D.P."/>
            <person name="Kaster A.-K."/>
            <person name="Ovreas L."/>
            <person name="Rohde M."/>
            <person name="Galperin M.Y."/>
            <person name="Jogler C."/>
        </authorList>
    </citation>
    <scope>NUCLEOTIDE SEQUENCE [LARGE SCALE GENOMIC DNA]</scope>
    <source>
        <strain evidence="2 3">Pla123a</strain>
    </source>
</reference>
<keyword evidence="1" id="KW-0732">Signal</keyword>
<sequence precursor="true">MMRMFKKMALLSLACLAPACHAREFQNLDFEGTTFDFELLVDNHPYSIDAAYDIQTMIPGWSLRTETEDGKIWGERTLGQWGNFLLPSLDDSPRTLLGHIDPSLPPGWISTDGYQGEHFLSLENGRGYDFSDPEIYPLPNFLLTSVAFQTGTVPNEAKSVLIQTNSWDLTYEQVEVTPENPWGEIEVAVPGFRLLFNGFDVDAQLVSIADYPDVYNPLPGDSDHTQQNAYWAANIESITGLERELAIQPPAGIHPWTLDFNAISFDNILFSTMPTAGRSVRVPEPSAALMAIAVFSAIASARSSRELLVGSA</sequence>
<gene>
    <name evidence="2" type="ORF">Pla123a_33200</name>
</gene>
<evidence type="ECO:0000256" key="1">
    <source>
        <dbReference type="SAM" id="SignalP"/>
    </source>
</evidence>
<name>A0A5C5YFJ1_9BACT</name>
<dbReference type="AlphaFoldDB" id="A0A5C5YFJ1"/>
<comment type="caution">
    <text evidence="2">The sequence shown here is derived from an EMBL/GenBank/DDBJ whole genome shotgun (WGS) entry which is preliminary data.</text>
</comment>
<accession>A0A5C5YFJ1</accession>
<feature type="chain" id="PRO_5022670490" description="PEP-CTERM protein-sorting domain-containing protein" evidence="1">
    <location>
        <begin position="23"/>
        <end position="312"/>
    </location>
</feature>